<evidence type="ECO:0000256" key="1">
    <source>
        <dbReference type="ARBA" id="ARBA00000851"/>
    </source>
</evidence>
<dbReference type="PANTHER" id="PTHR30195:SF16">
    <property type="entry name" value="TYPE I RESTRICTION ENZYME ENDONUCLEASE SUBUNIT"/>
    <property type="match status" value="1"/>
</dbReference>
<evidence type="ECO:0000256" key="5">
    <source>
        <dbReference type="ARBA" id="ARBA00022747"/>
    </source>
</evidence>
<comment type="subunit">
    <text evidence="10">The type I restriction/modification system is composed of three polypeptides R, M and S.</text>
</comment>
<dbReference type="SUPFAM" id="SSF52540">
    <property type="entry name" value="P-loop containing nucleoside triphosphate hydrolases"/>
    <property type="match status" value="2"/>
</dbReference>
<keyword evidence="7 10" id="KW-0378">Hydrolase</keyword>
<evidence type="ECO:0000256" key="6">
    <source>
        <dbReference type="ARBA" id="ARBA00022759"/>
    </source>
</evidence>
<comment type="similarity">
    <text evidence="2 10">Belongs to the HsdR family.</text>
</comment>
<dbReference type="InterPro" id="IPR055180">
    <property type="entry name" value="HsdR_RecA-like_helicase_dom_2"/>
</dbReference>
<evidence type="ECO:0000313" key="12">
    <source>
        <dbReference type="EMBL" id="GER61044.1"/>
    </source>
</evidence>
<feature type="domain" description="Helicase ATP-binding" evidence="11">
    <location>
        <begin position="252"/>
        <end position="417"/>
    </location>
</feature>
<dbReference type="Gene3D" id="3.90.1570.50">
    <property type="match status" value="1"/>
</dbReference>
<dbReference type="InterPro" id="IPR014001">
    <property type="entry name" value="Helicase_ATP-bd"/>
</dbReference>
<dbReference type="InterPro" id="IPR004473">
    <property type="entry name" value="Restrct_endonuc_typeI_HsdR"/>
</dbReference>
<protein>
    <recommendedName>
        <fullName evidence="10">Type I restriction enzyme endonuclease subunit</fullName>
        <shortName evidence="10">R protein</shortName>
        <ecNumber evidence="10">3.1.21.3</ecNumber>
    </recommendedName>
</protein>
<dbReference type="Gene3D" id="1.20.58.2040">
    <property type="match status" value="1"/>
</dbReference>
<keyword evidence="8 10" id="KW-0067">ATP-binding</keyword>
<evidence type="ECO:0000256" key="4">
    <source>
        <dbReference type="ARBA" id="ARBA00022741"/>
    </source>
</evidence>
<evidence type="ECO:0000259" key="11">
    <source>
        <dbReference type="PROSITE" id="PS51192"/>
    </source>
</evidence>
<dbReference type="CDD" id="cd22332">
    <property type="entry name" value="HsdR_N"/>
    <property type="match status" value="1"/>
</dbReference>
<dbReference type="InterPro" id="IPR051268">
    <property type="entry name" value="Type-I_R_enzyme_R_subunit"/>
</dbReference>
<dbReference type="EC" id="3.1.21.3" evidence="10"/>
<evidence type="ECO:0000256" key="10">
    <source>
        <dbReference type="RuleBase" id="RU364115"/>
    </source>
</evidence>
<dbReference type="Proteomes" id="UP000326509">
    <property type="component" value="Unassembled WGS sequence"/>
</dbReference>
<keyword evidence="9 10" id="KW-0238">DNA-binding</keyword>
<dbReference type="Pfam" id="PF18766">
    <property type="entry name" value="SWI2_SNF2"/>
    <property type="match status" value="1"/>
</dbReference>
<comment type="catalytic activity">
    <reaction evidence="1 10">
        <text>Endonucleolytic cleavage of DNA to give random double-stranded fragments with terminal 5'-phosphates, ATP is simultaneously hydrolyzed.</text>
        <dbReference type="EC" id="3.1.21.3"/>
    </reaction>
</comment>
<dbReference type="EMBL" id="BKCG01000016">
    <property type="protein sequence ID" value="GER61044.1"/>
    <property type="molecule type" value="Genomic_DNA"/>
</dbReference>
<dbReference type="Pfam" id="PF04313">
    <property type="entry name" value="HSDR_N"/>
    <property type="match status" value="1"/>
</dbReference>
<dbReference type="AlphaFoldDB" id="A0A5J4J135"/>
<organism evidence="12 13">
    <name type="scientific">Patiriisocius marinus</name>
    <dbReference type="NCBI Taxonomy" id="1397112"/>
    <lineage>
        <taxon>Bacteria</taxon>
        <taxon>Pseudomonadati</taxon>
        <taxon>Bacteroidota</taxon>
        <taxon>Flavobacteriia</taxon>
        <taxon>Flavobacteriales</taxon>
        <taxon>Flavobacteriaceae</taxon>
        <taxon>Patiriisocius</taxon>
    </lineage>
</organism>
<dbReference type="GO" id="GO:0009307">
    <property type="term" value="P:DNA restriction-modification system"/>
    <property type="evidence" value="ECO:0007669"/>
    <property type="project" value="UniProtKB-KW"/>
</dbReference>
<proteinExistence type="inferred from homology"/>
<dbReference type="GO" id="GO:0003677">
    <property type="term" value="F:DNA binding"/>
    <property type="evidence" value="ECO:0007669"/>
    <property type="project" value="UniProtKB-KW"/>
</dbReference>
<dbReference type="PROSITE" id="PS51192">
    <property type="entry name" value="HELICASE_ATP_BIND_1"/>
    <property type="match status" value="1"/>
</dbReference>
<name>A0A5J4J135_9FLAO</name>
<dbReference type="GO" id="GO:0005524">
    <property type="term" value="F:ATP binding"/>
    <property type="evidence" value="ECO:0007669"/>
    <property type="project" value="UniProtKB-KW"/>
</dbReference>
<accession>A0A5J4J135</accession>
<dbReference type="InterPro" id="IPR022625">
    <property type="entry name" value="TypeI_RM_Rsu_C"/>
</dbReference>
<dbReference type="Gene3D" id="3.40.50.300">
    <property type="entry name" value="P-loop containing nucleotide triphosphate hydrolases"/>
    <property type="match status" value="2"/>
</dbReference>
<keyword evidence="13" id="KW-1185">Reference proteome</keyword>
<evidence type="ECO:0000256" key="9">
    <source>
        <dbReference type="ARBA" id="ARBA00023125"/>
    </source>
</evidence>
<dbReference type="CDD" id="cd18800">
    <property type="entry name" value="SF2_C_EcoR124I-like"/>
    <property type="match status" value="1"/>
</dbReference>
<evidence type="ECO:0000256" key="8">
    <source>
        <dbReference type="ARBA" id="ARBA00022840"/>
    </source>
</evidence>
<dbReference type="Pfam" id="PF22679">
    <property type="entry name" value="T1R_D3-like"/>
    <property type="match status" value="1"/>
</dbReference>
<dbReference type="InterPro" id="IPR027417">
    <property type="entry name" value="P-loop_NTPase"/>
</dbReference>
<dbReference type="OrthoDB" id="9758243at2"/>
<keyword evidence="4 10" id="KW-0547">Nucleotide-binding</keyword>
<dbReference type="CDD" id="cd18030">
    <property type="entry name" value="DEXHc_RE_I_HsdR"/>
    <property type="match status" value="1"/>
</dbReference>
<dbReference type="SMART" id="SM00487">
    <property type="entry name" value="DEXDc"/>
    <property type="match status" value="1"/>
</dbReference>
<keyword evidence="3" id="KW-0540">Nuclease</keyword>
<keyword evidence="6 12" id="KW-0255">Endonuclease</keyword>
<dbReference type="NCBIfam" id="TIGR00348">
    <property type="entry name" value="hsdR"/>
    <property type="match status" value="1"/>
</dbReference>
<sequence>MSKQPEQVLENQLVAQLQKLKYEKIVIKDENALTANLKKQLEKHNNITFSENEFERVLNILSKGSVFEKAKTLREKQHIERDNGDNLYFEFLNTDFWCQNQFQVTHQVTIEGSYKNRYDVTLLINGLPLVQIELKRRGLEMKEAFNQINRYQRHSFGAKSALFQYVQIFIISNGVNTKYYANNRHQSFKQTFYWTDKENKRQTNILNGFTSDFLEPCHISKMISKYIVLNETHKILMVLRPYQFYAVETLVNQVENSNNNAYIWHTTGSGKTLTSFKASQIIMNMPQVKKVVFVVDRKDLDYQTTKEFNSFSKGCIDGTDNTKSLVKQFGDDTKLIVTTIQKLNTAISKAKYLSKMEALQDERIVFIFDECHRSQFGETHNRIKAFFHNNQMFGFTGTPIFKDNAVKNELGKRTTKELFGECLHKYVITDAIKDENVLKFSVEYVGKYKRKESATEIDIEVESIDTRELMDSEARLEKITDYIIANHNRKTHQKEFTGMFAVSGVKNLIKYYDLFQKKKLEGKHNLKIATIFSYVANEEDADANGFIPEEVSVVEEAPALYGMNVHSREKLDEYIVDYNTMFGTKFSTKDSQSFYNYYNDISKKVKERKVDILLVVNMFLTGFDSPPLNTLYVDKNLKYHGLIQAYSRTNRILNEQKSQGNIVVFRNLKKATDEAITLFSNKEAIEVIIMKPYDDYVQKFNDSYDELIKITPDVDSVNDLFSEDDELAFIKAFRQLMRVRNILNAFSDFEWEDLEMDEQLFEDYKSKYLDLWQKVKSDTEKEKVSILEDVDFELELIHRDEINVNYIIQLLIKLKSDTQKDATKTEQEISNLLNTEVNLRSKRELIQRFIEESLPTIEDTDDIPEAFEVYWNEEQKKAFKKLTTEENLSEEKTQKLIENYLYAEREPLRDEVLDLIEGEKPSVLKRKKLGDKILKQIVEFVETFINGITGN</sequence>
<evidence type="ECO:0000256" key="3">
    <source>
        <dbReference type="ARBA" id="ARBA00022722"/>
    </source>
</evidence>
<comment type="function">
    <text evidence="10">Subunit R is required for both nuclease and ATPase activities, but not for modification.</text>
</comment>
<dbReference type="RefSeq" id="WP_151675471.1">
    <property type="nucleotide sequence ID" value="NZ_BKCG01000016.1"/>
</dbReference>
<dbReference type="GO" id="GO:0009035">
    <property type="term" value="F:type I site-specific deoxyribonuclease activity"/>
    <property type="evidence" value="ECO:0007669"/>
    <property type="project" value="UniProtKB-EC"/>
</dbReference>
<evidence type="ECO:0000256" key="2">
    <source>
        <dbReference type="ARBA" id="ARBA00008598"/>
    </source>
</evidence>
<keyword evidence="5 10" id="KW-0680">Restriction system</keyword>
<dbReference type="Pfam" id="PF12008">
    <property type="entry name" value="EcoR124_C"/>
    <property type="match status" value="1"/>
</dbReference>
<dbReference type="InterPro" id="IPR007409">
    <property type="entry name" value="Restrct_endonuc_type1_HsdR_N"/>
</dbReference>
<dbReference type="PANTHER" id="PTHR30195">
    <property type="entry name" value="TYPE I SITE-SPECIFIC DEOXYRIBONUCLEASE PROTEIN SUBUNIT M AND R"/>
    <property type="match status" value="1"/>
</dbReference>
<gene>
    <name evidence="12" type="primary">hsdR</name>
    <name evidence="12" type="ORF">ULMA_31520</name>
</gene>
<evidence type="ECO:0000313" key="13">
    <source>
        <dbReference type="Proteomes" id="UP000326509"/>
    </source>
</evidence>
<dbReference type="InterPro" id="IPR040980">
    <property type="entry name" value="SWI2_SNF2"/>
</dbReference>
<comment type="caution">
    <text evidence="12">The sequence shown here is derived from an EMBL/GenBank/DDBJ whole genome shotgun (WGS) entry which is preliminary data.</text>
</comment>
<evidence type="ECO:0000256" key="7">
    <source>
        <dbReference type="ARBA" id="ARBA00022801"/>
    </source>
</evidence>
<reference evidence="12 13" key="1">
    <citation type="submission" date="2019-08" db="EMBL/GenBank/DDBJ databases">
        <title>Draft genome sequence of Ulvibacter marinus type strain NBRC 109484.</title>
        <authorList>
            <person name="Kawano K."/>
            <person name="Ushijima N."/>
            <person name="Kihara M."/>
            <person name="Itoh H."/>
        </authorList>
    </citation>
    <scope>NUCLEOTIDE SEQUENCE [LARGE SCALE GENOMIC DNA]</scope>
    <source>
        <strain evidence="12 13">NBRC 109484</strain>
    </source>
</reference>